<organism evidence="3">
    <name type="scientific">Fusarium oxysporum f. sp. cepae</name>
    <dbReference type="NCBI Taxonomy" id="396571"/>
    <lineage>
        <taxon>Eukaryota</taxon>
        <taxon>Fungi</taxon>
        <taxon>Dikarya</taxon>
        <taxon>Ascomycota</taxon>
        <taxon>Pezizomycotina</taxon>
        <taxon>Sordariomycetes</taxon>
        <taxon>Hypocreomycetidae</taxon>
        <taxon>Hypocreales</taxon>
        <taxon>Nectriaceae</taxon>
        <taxon>Fusarium</taxon>
        <taxon>Fusarium oxysporum species complex</taxon>
    </lineage>
</organism>
<name>A0A3L6NC25_FUSOX</name>
<keyword evidence="1" id="KW-0560">Oxidoreductase</keyword>
<dbReference type="Gene3D" id="3.40.309.10">
    <property type="entry name" value="Aldehyde Dehydrogenase, Chain A, domain 2"/>
    <property type="match status" value="1"/>
</dbReference>
<dbReference type="EMBL" id="MRCU01000007">
    <property type="protein sequence ID" value="RKK15254.1"/>
    <property type="molecule type" value="Genomic_DNA"/>
</dbReference>
<accession>A0A3L6NC25</accession>
<dbReference type="InterPro" id="IPR015590">
    <property type="entry name" value="Aldehyde_DH_dom"/>
</dbReference>
<dbReference type="Proteomes" id="UP000270866">
    <property type="component" value="Chromosome 9"/>
</dbReference>
<protein>
    <recommendedName>
        <fullName evidence="2">Aldehyde dehydrogenase domain-containing protein</fullName>
    </recommendedName>
</protein>
<dbReference type="PANTHER" id="PTHR43353">
    <property type="entry name" value="SUCCINATE-SEMIALDEHYDE DEHYDROGENASE, MITOCHONDRIAL"/>
    <property type="match status" value="1"/>
</dbReference>
<dbReference type="InterPro" id="IPR016161">
    <property type="entry name" value="Ald_DH/histidinol_DH"/>
</dbReference>
<reference evidence="3" key="1">
    <citation type="journal article" date="2018" name="Sci. Rep.">
        <title>Characterisation of pathogen-specific regions and novel effector candidates in Fusarium oxysporum f. sp. cepae.</title>
        <authorList>
            <person name="Armitage A.D."/>
            <person name="Taylor A."/>
            <person name="Sobczyk M.K."/>
            <person name="Baxter L."/>
            <person name="Greenfield B.P."/>
            <person name="Bates H.J."/>
            <person name="Wilson F."/>
            <person name="Jackson A.C."/>
            <person name="Ott S."/>
            <person name="Harrison R.J."/>
            <person name="Clarkson J.P."/>
        </authorList>
    </citation>
    <scope>NUCLEOTIDE SEQUENCE [LARGE SCALE GENOMIC DNA]</scope>
    <source>
        <strain evidence="3">FoC_Fus2</strain>
    </source>
</reference>
<proteinExistence type="predicted"/>
<dbReference type="GO" id="GO:0009450">
    <property type="term" value="P:gamma-aminobutyric acid catabolic process"/>
    <property type="evidence" value="ECO:0007669"/>
    <property type="project" value="TreeGrafter"/>
</dbReference>
<dbReference type="PANTHER" id="PTHR43353:SF7">
    <property type="entry name" value="SUCCINATE SEMIALDEHYDE DEHYDROGENASE (EUROFUNG)"/>
    <property type="match status" value="1"/>
</dbReference>
<evidence type="ECO:0000256" key="1">
    <source>
        <dbReference type="ARBA" id="ARBA00023002"/>
    </source>
</evidence>
<sequence length="83" mass="8832">MELGGNCPFIVFDDGDLDQTISALTILKCGVYDAFVLKVVAATKDNIKVGHGVEKGMTIGPLTMQRGINKLKKHIEDAVSKGG</sequence>
<dbReference type="InterPro" id="IPR050740">
    <property type="entry name" value="Aldehyde_DH_Superfamily"/>
</dbReference>
<feature type="domain" description="Aldehyde dehydrogenase" evidence="2">
    <location>
        <begin position="26"/>
        <end position="82"/>
    </location>
</feature>
<dbReference type="InterPro" id="IPR016163">
    <property type="entry name" value="Ald_DH_C"/>
</dbReference>
<dbReference type="AlphaFoldDB" id="A0A3L6NC25"/>
<gene>
    <name evidence="3" type="ORF">BFJ65_g11794</name>
</gene>
<dbReference type="SUPFAM" id="SSF53720">
    <property type="entry name" value="ALDH-like"/>
    <property type="match status" value="1"/>
</dbReference>
<comment type="caution">
    <text evidence="3">The sequence shown here is derived from an EMBL/GenBank/DDBJ whole genome shotgun (WGS) entry which is preliminary data.</text>
</comment>
<dbReference type="Pfam" id="PF00171">
    <property type="entry name" value="Aldedh"/>
    <property type="match status" value="1"/>
</dbReference>
<dbReference type="GO" id="GO:0005737">
    <property type="term" value="C:cytoplasm"/>
    <property type="evidence" value="ECO:0007669"/>
    <property type="project" value="TreeGrafter"/>
</dbReference>
<evidence type="ECO:0000259" key="2">
    <source>
        <dbReference type="Pfam" id="PF00171"/>
    </source>
</evidence>
<evidence type="ECO:0000313" key="3">
    <source>
        <dbReference type="EMBL" id="RKK15254.1"/>
    </source>
</evidence>
<dbReference type="GO" id="GO:0004777">
    <property type="term" value="F:succinate-semialdehyde dehydrogenase (NAD+) activity"/>
    <property type="evidence" value="ECO:0007669"/>
    <property type="project" value="TreeGrafter"/>
</dbReference>